<keyword evidence="1" id="KW-0805">Transcription regulation</keyword>
<evidence type="ECO:0000259" key="6">
    <source>
        <dbReference type="PROSITE" id="PS51078"/>
    </source>
</evidence>
<feature type="region of interest" description="Disordered" evidence="4">
    <location>
        <begin position="1"/>
        <end position="34"/>
    </location>
</feature>
<dbReference type="Gene3D" id="1.10.10.10">
    <property type="entry name" value="Winged helix-like DNA-binding domain superfamily/Winged helix DNA-binding domain"/>
    <property type="match status" value="1"/>
</dbReference>
<keyword evidence="8" id="KW-1185">Reference proteome</keyword>
<evidence type="ECO:0000313" key="7">
    <source>
        <dbReference type="EMBL" id="WEF32892.1"/>
    </source>
</evidence>
<dbReference type="SMART" id="SM00346">
    <property type="entry name" value="HTH_ICLR"/>
    <property type="match status" value="1"/>
</dbReference>
<dbReference type="PANTHER" id="PTHR30136">
    <property type="entry name" value="HELIX-TURN-HELIX TRANSCRIPTIONAL REGULATOR, ICLR FAMILY"/>
    <property type="match status" value="1"/>
</dbReference>
<evidence type="ECO:0000313" key="8">
    <source>
        <dbReference type="Proteomes" id="UP001216510"/>
    </source>
</evidence>
<dbReference type="Proteomes" id="UP001216510">
    <property type="component" value="Chromosome"/>
</dbReference>
<reference evidence="7 8" key="1">
    <citation type="submission" date="2023-02" db="EMBL/GenBank/DDBJ databases">
        <title>Gemone sequence of Telluria chitinolytica ACM 3522T.</title>
        <authorList>
            <person name="Frediansyah A."/>
            <person name="Miess H."/>
            <person name="Gross H."/>
        </authorList>
    </citation>
    <scope>NUCLEOTIDE SEQUENCE [LARGE SCALE GENOMIC DNA]</scope>
    <source>
        <strain evidence="7 8">ACM 3522</strain>
    </source>
</reference>
<organism evidence="7 8">
    <name type="scientific">Pseudoduganella chitinolytica</name>
    <dbReference type="NCBI Taxonomy" id="34070"/>
    <lineage>
        <taxon>Bacteria</taxon>
        <taxon>Pseudomonadati</taxon>
        <taxon>Pseudomonadota</taxon>
        <taxon>Betaproteobacteria</taxon>
        <taxon>Burkholderiales</taxon>
        <taxon>Oxalobacteraceae</taxon>
        <taxon>Telluria group</taxon>
        <taxon>Pseudoduganella</taxon>
    </lineage>
</organism>
<keyword evidence="2" id="KW-0238">DNA-binding</keyword>
<dbReference type="InterPro" id="IPR005471">
    <property type="entry name" value="Tscrpt_reg_IclR_N"/>
</dbReference>
<evidence type="ECO:0000256" key="3">
    <source>
        <dbReference type="ARBA" id="ARBA00023163"/>
    </source>
</evidence>
<gene>
    <name evidence="7" type="ORF">PX653_26445</name>
</gene>
<dbReference type="InterPro" id="IPR014757">
    <property type="entry name" value="Tscrpt_reg_IclR_C"/>
</dbReference>
<dbReference type="Gene3D" id="3.30.450.40">
    <property type="match status" value="1"/>
</dbReference>
<dbReference type="EMBL" id="CP119083">
    <property type="protein sequence ID" value="WEF32892.1"/>
    <property type="molecule type" value="Genomic_DNA"/>
</dbReference>
<dbReference type="InterPro" id="IPR036390">
    <property type="entry name" value="WH_DNA-bd_sf"/>
</dbReference>
<dbReference type="PROSITE" id="PS51077">
    <property type="entry name" value="HTH_ICLR"/>
    <property type="match status" value="1"/>
</dbReference>
<protein>
    <submittedName>
        <fullName evidence="7">IclR family transcriptional regulator</fullName>
    </submittedName>
</protein>
<evidence type="ECO:0000256" key="1">
    <source>
        <dbReference type="ARBA" id="ARBA00023015"/>
    </source>
</evidence>
<feature type="domain" description="HTH iclR-type" evidence="5">
    <location>
        <begin position="43"/>
        <end position="104"/>
    </location>
</feature>
<evidence type="ECO:0000259" key="5">
    <source>
        <dbReference type="PROSITE" id="PS51077"/>
    </source>
</evidence>
<dbReference type="InterPro" id="IPR036388">
    <property type="entry name" value="WH-like_DNA-bd_sf"/>
</dbReference>
<dbReference type="PROSITE" id="PS51078">
    <property type="entry name" value="ICLR_ED"/>
    <property type="match status" value="1"/>
</dbReference>
<dbReference type="SUPFAM" id="SSF46785">
    <property type="entry name" value="Winged helix' DNA-binding domain"/>
    <property type="match status" value="1"/>
</dbReference>
<dbReference type="PANTHER" id="PTHR30136:SF33">
    <property type="entry name" value="TRANSCRIPTIONAL REGULATORY PROTEIN"/>
    <property type="match status" value="1"/>
</dbReference>
<dbReference type="Pfam" id="PF09339">
    <property type="entry name" value="HTH_IclR"/>
    <property type="match status" value="1"/>
</dbReference>
<accession>A0ABY8BAF6</accession>
<feature type="domain" description="IclR-ED" evidence="6">
    <location>
        <begin position="105"/>
        <end position="284"/>
    </location>
</feature>
<keyword evidence="3" id="KW-0804">Transcription</keyword>
<dbReference type="InterPro" id="IPR050707">
    <property type="entry name" value="HTH_MetabolicPath_Reg"/>
</dbReference>
<evidence type="ECO:0000256" key="2">
    <source>
        <dbReference type="ARBA" id="ARBA00023125"/>
    </source>
</evidence>
<dbReference type="InterPro" id="IPR029016">
    <property type="entry name" value="GAF-like_dom_sf"/>
</dbReference>
<evidence type="ECO:0000256" key="4">
    <source>
        <dbReference type="SAM" id="MobiDB-lite"/>
    </source>
</evidence>
<sequence length="284" mass="31076">MQDGELNPAKGGQHLADDPTQDPAQDLADTQEGSRNNEDRYYITALARGLEVLACFRRADKSLTNQQIAERCGLPKSTVTRFTYTLTKLGYLAQENNGRYMLGTATLGLGSAMLARLDIRQLARPMMQELAEFSGTTVSIAMRDRLSMIYVEVCRSTAALALALQVGSRLPLAASAIGRAYLARASEQERKDILARSQELDEMAHGALRVGLERGLADYREYGCATSFGDWQKDVNGIAVGFMPIGGSQLMSMNCGGPSSSVSKEFLLDEVRPRLIEIARRLES</sequence>
<dbReference type="RefSeq" id="WP_277415607.1">
    <property type="nucleotide sequence ID" value="NZ_CP119083.1"/>
</dbReference>
<dbReference type="Pfam" id="PF01614">
    <property type="entry name" value="IclR_C"/>
    <property type="match status" value="1"/>
</dbReference>
<proteinExistence type="predicted"/>
<name>A0ABY8BAF6_9BURK</name>
<dbReference type="SUPFAM" id="SSF55781">
    <property type="entry name" value="GAF domain-like"/>
    <property type="match status" value="1"/>
</dbReference>